<evidence type="ECO:0000256" key="5">
    <source>
        <dbReference type="SAM" id="SignalP"/>
    </source>
</evidence>
<dbReference type="GO" id="GO:0005615">
    <property type="term" value="C:extracellular space"/>
    <property type="evidence" value="ECO:0007669"/>
    <property type="project" value="TreeGrafter"/>
</dbReference>
<dbReference type="SMART" id="SM00364">
    <property type="entry name" value="LRR_BAC"/>
    <property type="match status" value="7"/>
</dbReference>
<dbReference type="SUPFAM" id="SSF52200">
    <property type="entry name" value="Toll/Interleukin receptor TIR domain"/>
    <property type="match status" value="1"/>
</dbReference>
<accession>A0A4C1T3Y0</accession>
<dbReference type="OrthoDB" id="1055097at2759"/>
<dbReference type="Gene3D" id="3.40.50.10140">
    <property type="entry name" value="Toll/interleukin-1 receptor homology (TIR) domain"/>
    <property type="match status" value="1"/>
</dbReference>
<evidence type="ECO:0000313" key="6">
    <source>
        <dbReference type="EMBL" id="GBP08158.1"/>
    </source>
</evidence>
<dbReference type="SUPFAM" id="SSF52047">
    <property type="entry name" value="RNI-like"/>
    <property type="match status" value="1"/>
</dbReference>
<dbReference type="Pfam" id="PF13855">
    <property type="entry name" value="LRR_8"/>
    <property type="match status" value="2"/>
</dbReference>
<dbReference type="Proteomes" id="UP000299102">
    <property type="component" value="Unassembled WGS sequence"/>
</dbReference>
<dbReference type="InterPro" id="IPR032675">
    <property type="entry name" value="LRR_dom_sf"/>
</dbReference>
<evidence type="ECO:0000256" key="2">
    <source>
        <dbReference type="ARBA" id="ARBA00022729"/>
    </source>
</evidence>
<comment type="caution">
    <text evidence="6">The sequence shown here is derived from an EMBL/GenBank/DDBJ whole genome shotgun (WGS) entry which is preliminary data.</text>
</comment>
<evidence type="ECO:0000256" key="3">
    <source>
        <dbReference type="ARBA" id="ARBA00022737"/>
    </source>
</evidence>
<dbReference type="InterPro" id="IPR003591">
    <property type="entry name" value="Leu-rich_rpt_typical-subtyp"/>
</dbReference>
<dbReference type="InterPro" id="IPR035897">
    <property type="entry name" value="Toll_tir_struct_dom_sf"/>
</dbReference>
<feature type="signal peptide" evidence="5">
    <location>
        <begin position="1"/>
        <end position="24"/>
    </location>
</feature>
<feature type="chain" id="PRO_5020031812" evidence="5">
    <location>
        <begin position="25"/>
        <end position="764"/>
    </location>
</feature>
<reference evidence="6 7" key="1">
    <citation type="journal article" date="2019" name="Commun. Biol.">
        <title>The bagworm genome reveals a unique fibroin gene that provides high tensile strength.</title>
        <authorList>
            <person name="Kono N."/>
            <person name="Nakamura H."/>
            <person name="Ohtoshi R."/>
            <person name="Tomita M."/>
            <person name="Numata K."/>
            <person name="Arakawa K."/>
        </authorList>
    </citation>
    <scope>NUCLEOTIDE SEQUENCE [LARGE SCALE GENOMIC DNA]</scope>
</reference>
<keyword evidence="1" id="KW-0433">Leucine-rich repeat</keyword>
<keyword evidence="4" id="KW-0472">Membrane</keyword>
<sequence length="764" mass="86921">MGARGLRVAAATAVLAALAMGGTGACPADPDCVCGGKFAYELNCNINGHKVKVNYLPKTYLSIECDKTYKIDYDRLPQLNANKSGIFKSVSFKQCPLPKTSFRDVLSKVGVSKTMTLIYQNSKNISNSLERKLFTGLQDLSKLSLSINGLTYLPDDLFVDVYNLTWLNIRSNSIGFSEKLFKPLDKLETLEISHNHMTNMSGNIFSHLAYLRKLSLWQSNVTNFSQDLFAGVNVLEELDLSSNGLNELPSSLLSPLRKLKKLTLFSNKFSSLPSNLLLNNQELDTIIIFNNDVKLMQLPRAFLGNLPKLQQSYIQRCGLEAIPYDVFVNSSQLTNISLAYNELKALPEAVFNDQINLLDLDLSNNKIRSLPYKLFSSLVRLERLKLEYNELEEISSATFSSLLSLTYLNMERNKLKTISSYVFSNNKQRLSINMAFNKLNFEAKESNNSSHKQKSHLSPFAYTYQLKLLNLSYNFIDKTFSDWWSNGCENLDLSYNKIRQLTIMDYEDILCPNAMKITCDTALSSVIAIGVVLSVVFFVISTVAVINFLLKHKSKLYYLIKNWCYKYTEDTDDESHRWDLIVIFAEKDKEFVHKCLIKKLETYKFWKVKTFVIDSNIINAATIKSCDVEFDKCIGSVKGTKTLIVVTLNYLELVRNNSNIEELHGKYVKNDETIFILTSEVSSINTISKGYVDTNRSLKWDETDFWKKFLHVLPDRKFKDPAAVKVDLAERIESTLLHSTAMRQIGTENLEKLAEHNGPTQDMT</sequence>
<dbReference type="GO" id="GO:0031012">
    <property type="term" value="C:extracellular matrix"/>
    <property type="evidence" value="ECO:0007669"/>
    <property type="project" value="TreeGrafter"/>
</dbReference>
<dbReference type="PANTHER" id="PTHR24373:SF378">
    <property type="entry name" value="FI03225P-RELATED"/>
    <property type="match status" value="1"/>
</dbReference>
<keyword evidence="4" id="KW-0812">Transmembrane</keyword>
<dbReference type="InterPro" id="IPR001611">
    <property type="entry name" value="Leu-rich_rpt"/>
</dbReference>
<keyword evidence="2 5" id="KW-0732">Signal</keyword>
<dbReference type="SMART" id="SM00369">
    <property type="entry name" value="LRR_TYP"/>
    <property type="match status" value="10"/>
</dbReference>
<dbReference type="InterPro" id="IPR050328">
    <property type="entry name" value="Dev_Immune_Receptor"/>
</dbReference>
<dbReference type="STRING" id="151549.A0A4C1T3Y0"/>
<dbReference type="Gene3D" id="3.80.10.10">
    <property type="entry name" value="Ribonuclease Inhibitor"/>
    <property type="match status" value="1"/>
</dbReference>
<dbReference type="PANTHER" id="PTHR24373">
    <property type="entry name" value="SLIT RELATED LEUCINE-RICH REPEAT NEURONAL PROTEIN"/>
    <property type="match status" value="1"/>
</dbReference>
<keyword evidence="3" id="KW-0677">Repeat</keyword>
<dbReference type="EMBL" id="BGZK01000029">
    <property type="protein sequence ID" value="GBP08158.1"/>
    <property type="molecule type" value="Genomic_DNA"/>
</dbReference>
<dbReference type="AlphaFoldDB" id="A0A4C1T3Y0"/>
<evidence type="ECO:0000313" key="7">
    <source>
        <dbReference type="Proteomes" id="UP000299102"/>
    </source>
</evidence>
<feature type="transmembrane region" description="Helical" evidence="4">
    <location>
        <begin position="526"/>
        <end position="550"/>
    </location>
</feature>
<dbReference type="PROSITE" id="PS51450">
    <property type="entry name" value="LRR"/>
    <property type="match status" value="3"/>
</dbReference>
<dbReference type="PROSITE" id="PS51257">
    <property type="entry name" value="PROKAR_LIPOPROTEIN"/>
    <property type="match status" value="1"/>
</dbReference>
<name>A0A4C1T3Y0_EUMVA</name>
<evidence type="ECO:0000256" key="1">
    <source>
        <dbReference type="ARBA" id="ARBA00022614"/>
    </source>
</evidence>
<keyword evidence="7" id="KW-1185">Reference proteome</keyword>
<evidence type="ECO:0000256" key="4">
    <source>
        <dbReference type="SAM" id="Phobius"/>
    </source>
</evidence>
<organism evidence="6 7">
    <name type="scientific">Eumeta variegata</name>
    <name type="common">Bagworm moth</name>
    <name type="synonym">Eumeta japonica</name>
    <dbReference type="NCBI Taxonomy" id="151549"/>
    <lineage>
        <taxon>Eukaryota</taxon>
        <taxon>Metazoa</taxon>
        <taxon>Ecdysozoa</taxon>
        <taxon>Arthropoda</taxon>
        <taxon>Hexapoda</taxon>
        <taxon>Insecta</taxon>
        <taxon>Pterygota</taxon>
        <taxon>Neoptera</taxon>
        <taxon>Endopterygota</taxon>
        <taxon>Lepidoptera</taxon>
        <taxon>Glossata</taxon>
        <taxon>Ditrysia</taxon>
        <taxon>Tineoidea</taxon>
        <taxon>Psychidae</taxon>
        <taxon>Oiketicinae</taxon>
        <taxon>Eumeta</taxon>
    </lineage>
</organism>
<keyword evidence="4" id="KW-1133">Transmembrane helix</keyword>
<proteinExistence type="predicted"/>
<gene>
    <name evidence="6" type="primary">Tl</name>
    <name evidence="6" type="ORF">EVAR_2943_1</name>
</gene>
<protein>
    <submittedName>
        <fullName evidence="6">Protein toll</fullName>
    </submittedName>
</protein>